<feature type="transmembrane region" description="Helical" evidence="4">
    <location>
        <begin position="139"/>
        <end position="158"/>
    </location>
</feature>
<evidence type="ECO:0000313" key="6">
    <source>
        <dbReference type="EMBL" id="MBC8433149.1"/>
    </source>
</evidence>
<reference evidence="6 7" key="1">
    <citation type="submission" date="2020-08" db="EMBL/GenBank/DDBJ databases">
        <title>Bridging the membrane lipid divide: bacteria of the FCB group superphylum have the potential to synthesize archaeal ether lipids.</title>
        <authorList>
            <person name="Villanueva L."/>
            <person name="Von Meijenfeldt F.A.B."/>
            <person name="Westbye A.B."/>
            <person name="Yadav S."/>
            <person name="Hopmans E.C."/>
            <person name="Dutilh B.E."/>
            <person name="Sinninghe Damste J.S."/>
        </authorList>
    </citation>
    <scope>NUCLEOTIDE SEQUENCE [LARGE SCALE GENOMIC DNA]</scope>
    <source>
        <strain evidence="6">NIOZ-UU17</strain>
    </source>
</reference>
<keyword evidence="4" id="KW-1133">Transmembrane helix</keyword>
<evidence type="ECO:0000256" key="4">
    <source>
        <dbReference type="SAM" id="Phobius"/>
    </source>
</evidence>
<dbReference type="Proteomes" id="UP000605201">
    <property type="component" value="Unassembled WGS sequence"/>
</dbReference>
<accession>A0A8J6P007</accession>
<dbReference type="EMBL" id="JACNIG010000274">
    <property type="protein sequence ID" value="MBC8433149.1"/>
    <property type="molecule type" value="Genomic_DNA"/>
</dbReference>
<gene>
    <name evidence="6" type="ORF">H8D96_14670</name>
</gene>
<dbReference type="AlphaFoldDB" id="A0A8J6P007"/>
<dbReference type="InterPro" id="IPR011006">
    <property type="entry name" value="CheY-like_superfamily"/>
</dbReference>
<keyword evidence="2" id="KW-0902">Two-component regulatory system</keyword>
<dbReference type="PANTHER" id="PTHR44591">
    <property type="entry name" value="STRESS RESPONSE REGULATOR PROTEIN 1"/>
    <property type="match status" value="1"/>
</dbReference>
<dbReference type="InterPro" id="IPR050595">
    <property type="entry name" value="Bact_response_regulator"/>
</dbReference>
<proteinExistence type="predicted"/>
<comment type="caution">
    <text evidence="6">The sequence shown here is derived from an EMBL/GenBank/DDBJ whole genome shotgun (WGS) entry which is preliminary data.</text>
</comment>
<evidence type="ECO:0000313" key="7">
    <source>
        <dbReference type="Proteomes" id="UP000605201"/>
    </source>
</evidence>
<keyword evidence="4" id="KW-0812">Transmembrane</keyword>
<protein>
    <submittedName>
        <fullName evidence="6">Response regulator</fullName>
    </submittedName>
</protein>
<keyword evidence="1 3" id="KW-0597">Phosphoprotein</keyword>
<dbReference type="GO" id="GO:0000160">
    <property type="term" value="P:phosphorelay signal transduction system"/>
    <property type="evidence" value="ECO:0007669"/>
    <property type="project" value="UniProtKB-KW"/>
</dbReference>
<dbReference type="InterPro" id="IPR001789">
    <property type="entry name" value="Sig_transdc_resp-reg_receiver"/>
</dbReference>
<evidence type="ECO:0000256" key="1">
    <source>
        <dbReference type="ARBA" id="ARBA00022553"/>
    </source>
</evidence>
<sequence length="164" mass="18353">MTLKTENDARILVVDDDRQLADMLVEYLVSLGYKAAAAYGGREGLARFEQDDFKLVILDLKMPDMDGMEVLEAIKSIDSRAVVMVLSGYGTIESAVTAIKKGAYDFIPKPVELNALGTILDRALRKHALSRQLERFRGLIFAFVVSVPLWLILGIMLANKFWKE</sequence>
<dbReference type="PROSITE" id="PS50110">
    <property type="entry name" value="RESPONSE_REGULATORY"/>
    <property type="match status" value="1"/>
</dbReference>
<dbReference type="PANTHER" id="PTHR44591:SF14">
    <property type="entry name" value="PROTEIN PILG"/>
    <property type="match status" value="1"/>
</dbReference>
<evidence type="ECO:0000256" key="3">
    <source>
        <dbReference type="PROSITE-ProRule" id="PRU00169"/>
    </source>
</evidence>
<evidence type="ECO:0000256" key="2">
    <source>
        <dbReference type="ARBA" id="ARBA00023012"/>
    </source>
</evidence>
<feature type="domain" description="Response regulatory" evidence="5">
    <location>
        <begin position="10"/>
        <end position="124"/>
    </location>
</feature>
<name>A0A8J6P007_9BACT</name>
<dbReference type="SMART" id="SM00448">
    <property type="entry name" value="REC"/>
    <property type="match status" value="1"/>
</dbReference>
<keyword evidence="4" id="KW-0472">Membrane</keyword>
<dbReference type="Gene3D" id="3.40.50.2300">
    <property type="match status" value="1"/>
</dbReference>
<evidence type="ECO:0000259" key="5">
    <source>
        <dbReference type="PROSITE" id="PS50110"/>
    </source>
</evidence>
<dbReference type="SUPFAM" id="SSF52172">
    <property type="entry name" value="CheY-like"/>
    <property type="match status" value="1"/>
</dbReference>
<dbReference type="Pfam" id="PF00072">
    <property type="entry name" value="Response_reg"/>
    <property type="match status" value="1"/>
</dbReference>
<feature type="modified residue" description="4-aspartylphosphate" evidence="3">
    <location>
        <position position="59"/>
    </location>
</feature>
<organism evidence="6 7">
    <name type="scientific">Candidatus Desulfatibia vada</name>
    <dbReference type="NCBI Taxonomy" id="2841696"/>
    <lineage>
        <taxon>Bacteria</taxon>
        <taxon>Pseudomonadati</taxon>
        <taxon>Thermodesulfobacteriota</taxon>
        <taxon>Desulfobacteria</taxon>
        <taxon>Desulfobacterales</taxon>
        <taxon>Desulfobacterales incertae sedis</taxon>
        <taxon>Candidatus Desulfatibia</taxon>
    </lineage>
</organism>